<evidence type="ECO:0000313" key="6">
    <source>
        <dbReference type="Proteomes" id="UP000324022"/>
    </source>
</evidence>
<dbReference type="GO" id="GO:0006357">
    <property type="term" value="P:regulation of transcription by RNA polymerase II"/>
    <property type="evidence" value="ECO:0007669"/>
    <property type="project" value="TreeGrafter"/>
</dbReference>
<feature type="region of interest" description="Disordered" evidence="3">
    <location>
        <begin position="665"/>
        <end position="729"/>
    </location>
</feature>
<evidence type="ECO:0000256" key="2">
    <source>
        <dbReference type="PROSITE-ProRule" id="PRU00035"/>
    </source>
</evidence>
<feature type="region of interest" description="Disordered" evidence="3">
    <location>
        <begin position="326"/>
        <end position="349"/>
    </location>
</feature>
<dbReference type="GO" id="GO:0006325">
    <property type="term" value="P:chromatin organization"/>
    <property type="evidence" value="ECO:0007669"/>
    <property type="project" value="UniProtKB-ARBA"/>
</dbReference>
<accession>A0A5C3EJW2</accession>
<dbReference type="InterPro" id="IPR009072">
    <property type="entry name" value="Histone-fold"/>
</dbReference>
<protein>
    <submittedName>
        <fullName evidence="5">Related to transcription regulator SPT7</fullName>
    </submittedName>
</protein>
<dbReference type="InterPro" id="IPR001487">
    <property type="entry name" value="Bromodomain"/>
</dbReference>
<dbReference type="PANTHER" id="PTHR47343">
    <property type="entry name" value="TRANSCRIPTIONAL ACTIVATOR SPT7"/>
    <property type="match status" value="1"/>
</dbReference>
<dbReference type="PRINTS" id="PR00503">
    <property type="entry name" value="BROMODOMAIN"/>
</dbReference>
<dbReference type="Gene3D" id="1.20.920.10">
    <property type="entry name" value="Bromodomain-like"/>
    <property type="match status" value="1"/>
</dbReference>
<dbReference type="PROSITE" id="PS50014">
    <property type="entry name" value="BROMODOMAIN_2"/>
    <property type="match status" value="1"/>
</dbReference>
<dbReference type="OrthoDB" id="21449at2759"/>
<dbReference type="CDD" id="cd05510">
    <property type="entry name" value="Bromo_SPT7_like"/>
    <property type="match status" value="1"/>
</dbReference>
<proteinExistence type="predicted"/>
<gene>
    <name evidence="5" type="ORF">UTRI_05570_B</name>
</gene>
<dbReference type="GO" id="GO:0000124">
    <property type="term" value="C:SAGA complex"/>
    <property type="evidence" value="ECO:0007669"/>
    <property type="project" value="InterPro"/>
</dbReference>
<organism evidence="5 6">
    <name type="scientific">Ustilago trichophora</name>
    <dbReference type="NCBI Taxonomy" id="86804"/>
    <lineage>
        <taxon>Eukaryota</taxon>
        <taxon>Fungi</taxon>
        <taxon>Dikarya</taxon>
        <taxon>Basidiomycota</taxon>
        <taxon>Ustilaginomycotina</taxon>
        <taxon>Ustilaginomycetes</taxon>
        <taxon>Ustilaginales</taxon>
        <taxon>Ustilaginaceae</taxon>
        <taxon>Ustilago</taxon>
    </lineage>
</organism>
<dbReference type="SMART" id="SM00297">
    <property type="entry name" value="BROMO"/>
    <property type="match status" value="1"/>
</dbReference>
<dbReference type="FunFam" id="1.20.920.10:FF:000070">
    <property type="entry name" value="Related to transcription regulator SPT7"/>
    <property type="match status" value="1"/>
</dbReference>
<sequence>MKYLLQAIEAKRASVKLGDAELRDLLTEVCKGRDEREEFLESIDRIITELKNYTEHSTAFLSKVSKRDAPDYYEVIKHPMDLGTMQKKVKSGQYKSKKQFAHDLNLIWDNCLLYNSDPTHPLRRNVQFMRKKANHLLEFISDKSDVKDALVQWGTTAPATATIDANGKVEDGSAKPEVTGMEEARKRKRRVISGEEGKFENQEAFIRTPAGMLEFGRIDAGLSVMEGPSSRPIVMAPVEAMDRIKEKEEEEDVLSAVLGSIFPPLMRGKGKEKATPEPQSQSQTQSQPSSTPAPSAVTLDISSLDASADWFTVTASHSLMTSALPALPSSSLLPPTDTLSDNKTNGKKRKKPFHLVPATRRKGLQGRIARNIRTLHKVQATHAKFLSLAHYVENEAPIPAYLTSMSSDEEDSDYPSDVEDTSSPLSTFDPPLRRHPLARISAELAREHASYNVRTLLAHQGFEGGHRGAVDVLTDALGEFMGNMGRLLRIYSDRYASSMSAEEMVLHTLQESGGTDVIGLENYIRNDVERYGSKMADLLRKLRGSYREQFNQSTERGVIEDEALFADNGEALVAGNFAEDLGDDYFGFRELGLDRELGMSGLTVPTRLFYGRARNANSALAARGGMVKENALPYPPPPEPIPLIGAAIGDQIGLLQPFYQEKLREHRARVKHQESSSALGQTHTKDDEEGKPAISEDEEGKRKIDPVVQANTLPDQEQEKQRYKVPPTGKMPRRAIWSAAAERKLVLDRMAMQEKVEREAGEKANGNSSGVAMSTGGAGTKGSKESGKLKKNAIAA</sequence>
<feature type="compositionally biased region" description="Low complexity" evidence="3">
    <location>
        <begin position="276"/>
        <end position="296"/>
    </location>
</feature>
<dbReference type="AlphaFoldDB" id="A0A5C3EJW2"/>
<dbReference type="PANTHER" id="PTHR47343:SF1">
    <property type="entry name" value="TRANSCRIPTIONAL ACTIVATOR SPT7"/>
    <property type="match status" value="1"/>
</dbReference>
<dbReference type="InterPro" id="IPR018359">
    <property type="entry name" value="Bromodomain_CS"/>
</dbReference>
<dbReference type="Proteomes" id="UP000324022">
    <property type="component" value="Unassembled WGS sequence"/>
</dbReference>
<dbReference type="InterPro" id="IPR037782">
    <property type="entry name" value="Spt7"/>
</dbReference>
<dbReference type="Pfam" id="PF00439">
    <property type="entry name" value="Bromodomain"/>
    <property type="match status" value="1"/>
</dbReference>
<name>A0A5C3EJW2_9BASI</name>
<feature type="region of interest" description="Disordered" evidence="3">
    <location>
        <begin position="756"/>
        <end position="796"/>
    </location>
</feature>
<evidence type="ECO:0000259" key="4">
    <source>
        <dbReference type="PROSITE" id="PS50014"/>
    </source>
</evidence>
<dbReference type="Gene3D" id="1.10.20.10">
    <property type="entry name" value="Histone, subunit A"/>
    <property type="match status" value="1"/>
</dbReference>
<evidence type="ECO:0000256" key="1">
    <source>
        <dbReference type="ARBA" id="ARBA00023117"/>
    </source>
</evidence>
<evidence type="ECO:0000256" key="3">
    <source>
        <dbReference type="SAM" id="MobiDB-lite"/>
    </source>
</evidence>
<dbReference type="InterPro" id="IPR036427">
    <property type="entry name" value="Bromodomain-like_sf"/>
</dbReference>
<dbReference type="GO" id="GO:0046695">
    <property type="term" value="C:SLIK (SAGA-like) complex"/>
    <property type="evidence" value="ECO:0007669"/>
    <property type="project" value="InterPro"/>
</dbReference>
<dbReference type="EMBL" id="OOIN01000035">
    <property type="protein sequence ID" value="SPO30808.1"/>
    <property type="molecule type" value="Genomic_DNA"/>
</dbReference>
<dbReference type="GO" id="GO:0005198">
    <property type="term" value="F:structural molecule activity"/>
    <property type="evidence" value="ECO:0007669"/>
    <property type="project" value="TreeGrafter"/>
</dbReference>
<feature type="compositionally biased region" description="Acidic residues" evidence="3">
    <location>
        <begin position="407"/>
        <end position="420"/>
    </location>
</feature>
<dbReference type="SUPFAM" id="SSF47370">
    <property type="entry name" value="Bromodomain"/>
    <property type="match status" value="1"/>
</dbReference>
<reference evidence="5 6" key="1">
    <citation type="submission" date="2018-03" db="EMBL/GenBank/DDBJ databases">
        <authorList>
            <person name="Guldener U."/>
        </authorList>
    </citation>
    <scope>NUCLEOTIDE SEQUENCE [LARGE SCALE GENOMIC DNA]</scope>
    <source>
        <strain evidence="5 6">NBRC100155</strain>
    </source>
</reference>
<feature type="domain" description="Bromo" evidence="4">
    <location>
        <begin position="52"/>
        <end position="122"/>
    </location>
</feature>
<dbReference type="CDD" id="cd22927">
    <property type="entry name" value="HFD_SPT7"/>
    <property type="match status" value="1"/>
</dbReference>
<feature type="region of interest" description="Disordered" evidence="3">
    <location>
        <begin position="264"/>
        <end position="296"/>
    </location>
</feature>
<dbReference type="PROSITE" id="PS00633">
    <property type="entry name" value="BROMODOMAIN_1"/>
    <property type="match status" value="1"/>
</dbReference>
<feature type="compositionally biased region" description="Low complexity" evidence="3">
    <location>
        <begin position="326"/>
        <end position="341"/>
    </location>
</feature>
<evidence type="ECO:0000313" key="5">
    <source>
        <dbReference type="EMBL" id="SPO30808.1"/>
    </source>
</evidence>
<feature type="region of interest" description="Disordered" evidence="3">
    <location>
        <begin position="405"/>
        <end position="430"/>
    </location>
</feature>
<keyword evidence="1 2" id="KW-0103">Bromodomain</keyword>
<keyword evidence="6" id="KW-1185">Reference proteome</keyword>
<dbReference type="GO" id="GO:0046982">
    <property type="term" value="F:protein heterodimerization activity"/>
    <property type="evidence" value="ECO:0007669"/>
    <property type="project" value="InterPro"/>
</dbReference>